<dbReference type="PATRIC" id="fig|45070.6.peg.1020"/>
<sequence>MTNTYHFFNGLAEKEKSLPGVYLLILKKFEEIPEEDIESRLKIIREISIDIVTTLATHNANFASYCHHENLTSHWRNLWCDAGYGLTLHMNLPPKGFYEHPNLNHFELVCGVHFFHQSQMARKKMQKASNRDFSVSEEKFLQTAIQFGSIHAIQRFNDYIYADLQKATNREAEKLYKKLIDNSKKSIPTGGSYGYMIYAESLSNYCFWLLTNSKIEKAETTYYAVLVSLEWAQKILTESKSSISNASLGRGLRQSNSFAMDSPEEAKRLFIKQYENAKSQQGAPYDENEGCEPCEDEANEARQCAISC</sequence>
<dbReference type="EMBL" id="LNYO01000013">
    <property type="protein sequence ID" value="KTD35980.1"/>
    <property type="molecule type" value="Genomic_DNA"/>
</dbReference>
<dbReference type="OrthoDB" id="5649854at2"/>
<proteinExistence type="predicted"/>
<name>A0A0W0WUJ5_9GAMM</name>
<accession>A0A0W0WUJ5</accession>
<dbReference type="AlphaFoldDB" id="A0A0W0WUJ5"/>
<evidence type="ECO:0000313" key="2">
    <source>
        <dbReference type="Proteomes" id="UP000054725"/>
    </source>
</evidence>
<dbReference type="Proteomes" id="UP000054725">
    <property type="component" value="Unassembled WGS sequence"/>
</dbReference>
<comment type="caution">
    <text evidence="1">The sequence shown here is derived from an EMBL/GenBank/DDBJ whole genome shotgun (WGS) entry which is preliminary data.</text>
</comment>
<reference evidence="1 2" key="1">
    <citation type="submission" date="2015-11" db="EMBL/GenBank/DDBJ databases">
        <title>Genomic analysis of 38 Legionella species identifies large and diverse effector repertoires.</title>
        <authorList>
            <person name="Burstein D."/>
            <person name="Amaro F."/>
            <person name="Zusman T."/>
            <person name="Lifshitz Z."/>
            <person name="Cohen O."/>
            <person name="Gilbert J.A."/>
            <person name="Pupko T."/>
            <person name="Shuman H.A."/>
            <person name="Segal G."/>
        </authorList>
    </citation>
    <scope>NUCLEOTIDE SEQUENCE [LARGE SCALE GENOMIC DNA]</scope>
    <source>
        <strain evidence="1 2">ATCC 49506</strain>
    </source>
</reference>
<evidence type="ECO:0000313" key="1">
    <source>
        <dbReference type="EMBL" id="KTD35980.1"/>
    </source>
</evidence>
<dbReference type="STRING" id="45070.Lnau_0964"/>
<dbReference type="Pfam" id="PF18632">
    <property type="entry name" value="DUF5630"/>
    <property type="match status" value="1"/>
</dbReference>
<dbReference type="RefSeq" id="WP_058504010.1">
    <property type="nucleotide sequence ID" value="NZ_CAAAIF010000001.1"/>
</dbReference>
<keyword evidence="2" id="KW-1185">Reference proteome</keyword>
<dbReference type="InterPro" id="IPR040808">
    <property type="entry name" value="DUF5630"/>
</dbReference>
<protein>
    <submittedName>
        <fullName evidence="1">Ankyrin repeat protein</fullName>
    </submittedName>
</protein>
<organism evidence="1 2">
    <name type="scientific">Legionella nautarum</name>
    <dbReference type="NCBI Taxonomy" id="45070"/>
    <lineage>
        <taxon>Bacteria</taxon>
        <taxon>Pseudomonadati</taxon>
        <taxon>Pseudomonadota</taxon>
        <taxon>Gammaproteobacteria</taxon>
        <taxon>Legionellales</taxon>
        <taxon>Legionellaceae</taxon>
        <taxon>Legionella</taxon>
    </lineage>
</organism>
<gene>
    <name evidence="1" type="ORF">Lnau_0964</name>
</gene>